<organism evidence="1 2">
    <name type="scientific">Dubosiella newyorkensis</name>
    <dbReference type="NCBI Taxonomy" id="1862672"/>
    <lineage>
        <taxon>Bacteria</taxon>
        <taxon>Bacillati</taxon>
        <taxon>Bacillota</taxon>
        <taxon>Erysipelotrichia</taxon>
        <taxon>Erysipelotrichales</taxon>
        <taxon>Erysipelotrichaceae</taxon>
        <taxon>Dubosiella</taxon>
    </lineage>
</organism>
<comment type="caution">
    <text evidence="1">The sequence shown here is derived from an EMBL/GenBank/DDBJ whole genome shotgun (WGS) entry which is preliminary data.</text>
</comment>
<dbReference type="Proteomes" id="UP000186705">
    <property type="component" value="Unassembled WGS sequence"/>
</dbReference>
<evidence type="ECO:0000313" key="1">
    <source>
        <dbReference type="EMBL" id="OLU46604.1"/>
    </source>
</evidence>
<sequence>MGRRKKRVGDSVYITGSISGDYFVVQAATIRSIAETGSHPIKVQIDGIGDTTYCSEEQILYTLKQAKEQVTKNFEKLQSARIKEKAEQQAKEREKKIMEKLKISTTEEVPTISACLEKQNALPTFEEVADAFYSLAEIGKQGESHARDVVIGLAEIALFEKIKHGCVWGKDQ</sequence>
<name>A0A1U7NMX3_9FIRM</name>
<dbReference type="STRING" id="1862672.BO225_05385"/>
<protein>
    <submittedName>
        <fullName evidence="1">Uncharacterized protein</fullName>
    </submittedName>
</protein>
<reference evidence="1 2" key="1">
    <citation type="submission" date="2016-11" db="EMBL/GenBank/DDBJ databases">
        <title>Description of two novel members of the family Erysipelotrichaceae: Ileibacterium lipovorans gen. nov., sp. nov. and Dubosiella newyorkensis, gen. nov., sp. nov.</title>
        <authorList>
            <person name="Cox L.M."/>
            <person name="Sohn J."/>
            <person name="Tyrrell K.L."/>
            <person name="Citron D.M."/>
            <person name="Lawson P.A."/>
            <person name="Patel N.B."/>
            <person name="Iizumi T."/>
            <person name="Perez-Perez G.I."/>
            <person name="Goldstein E.J."/>
            <person name="Blaser M.J."/>
        </authorList>
    </citation>
    <scope>NUCLEOTIDE SEQUENCE [LARGE SCALE GENOMIC DNA]</scope>
    <source>
        <strain evidence="1 2">NYU-BL-A4</strain>
    </source>
</reference>
<keyword evidence="2" id="KW-1185">Reference proteome</keyword>
<dbReference type="AlphaFoldDB" id="A0A1U7NMX3"/>
<gene>
    <name evidence="1" type="ORF">BO225_05385</name>
</gene>
<dbReference type="RefSeq" id="WP_016319008.1">
    <property type="nucleotide sequence ID" value="NZ_CAMNTW010000002.1"/>
</dbReference>
<evidence type="ECO:0000313" key="2">
    <source>
        <dbReference type="Proteomes" id="UP000186705"/>
    </source>
</evidence>
<dbReference type="OrthoDB" id="9823331at2"/>
<proteinExistence type="predicted"/>
<dbReference type="EMBL" id="MPKA01000062">
    <property type="protein sequence ID" value="OLU46604.1"/>
    <property type="molecule type" value="Genomic_DNA"/>
</dbReference>
<accession>A0A1U7NMX3</accession>
<dbReference type="GeneID" id="78275380"/>